<dbReference type="Proteomes" id="UP001278500">
    <property type="component" value="Unassembled WGS sequence"/>
</dbReference>
<dbReference type="AlphaFoldDB" id="A0AAE0MX95"/>
<feature type="compositionally biased region" description="Basic and acidic residues" evidence="1">
    <location>
        <begin position="1"/>
        <end position="12"/>
    </location>
</feature>
<evidence type="ECO:0000313" key="3">
    <source>
        <dbReference type="Proteomes" id="UP001278500"/>
    </source>
</evidence>
<name>A0AAE0MX95_9PEZI</name>
<accession>A0AAE0MX95</accession>
<sequence>MEEQDVAQHDNDNSVTHGIYENVVAHVDNDNVDADPDWSENRPATSANRVGRPPKRGRGRPRIHQRGRNTNRGRSTWTQPQAQKEPKAHDQPSGEKKTVTPFFEPRKTRATAKKEDLVLQEAIRTSTEPDSRHGSRALSAGADKETVIMNTGFDARASKAGPEKSRPDYAVQPLQNLETTKKLPDQELDGGKKTGGNGTESNVSNVSQGHTQGFIQAPEPLIYPDGFGKWEQQAALDRYGEDVLSEFRGIWREILKSIDTDAPNRRSAVDVWKSLLDPDLATRFRASLSARYREYTNRCKQKMEQGTPKRNSSGQPGKRQHEEAESPEQDDSPVPPHPKRRKRAASPPSDRSMQQQEQQQNQPGKRQHEEVESQEQEDSPVPHPKRRKLATSSQSDSTFSDSSGPRQGSAWRMIRDPYGESVTDLPRKHDIEAESPSKKVSFRIRKEGISKTQTQRKNNPIGTR</sequence>
<organism evidence="2 3">
    <name type="scientific">Neurospora tetraspora</name>
    <dbReference type="NCBI Taxonomy" id="94610"/>
    <lineage>
        <taxon>Eukaryota</taxon>
        <taxon>Fungi</taxon>
        <taxon>Dikarya</taxon>
        <taxon>Ascomycota</taxon>
        <taxon>Pezizomycotina</taxon>
        <taxon>Sordariomycetes</taxon>
        <taxon>Sordariomycetidae</taxon>
        <taxon>Sordariales</taxon>
        <taxon>Sordariaceae</taxon>
        <taxon>Neurospora</taxon>
    </lineage>
</organism>
<keyword evidence="3" id="KW-1185">Reference proteome</keyword>
<feature type="compositionally biased region" description="Basic and acidic residues" evidence="1">
    <location>
        <begin position="179"/>
        <end position="192"/>
    </location>
</feature>
<feature type="compositionally biased region" description="Polar residues" evidence="1">
    <location>
        <begin position="199"/>
        <end position="214"/>
    </location>
</feature>
<reference evidence="2" key="2">
    <citation type="submission" date="2023-06" db="EMBL/GenBank/DDBJ databases">
        <authorList>
            <consortium name="Lawrence Berkeley National Laboratory"/>
            <person name="Haridas S."/>
            <person name="Hensen N."/>
            <person name="Bonometti L."/>
            <person name="Westerberg I."/>
            <person name="Brannstrom I.O."/>
            <person name="Guillou S."/>
            <person name="Cros-Aarteil S."/>
            <person name="Calhoun S."/>
            <person name="Kuo A."/>
            <person name="Mondo S."/>
            <person name="Pangilinan J."/>
            <person name="Riley R."/>
            <person name="Labutti K."/>
            <person name="Andreopoulos B."/>
            <person name="Lipzen A."/>
            <person name="Chen C."/>
            <person name="Yanf M."/>
            <person name="Daum C."/>
            <person name="Ng V."/>
            <person name="Clum A."/>
            <person name="Steindorff A."/>
            <person name="Ohm R."/>
            <person name="Martin F."/>
            <person name="Silar P."/>
            <person name="Natvig D."/>
            <person name="Lalanne C."/>
            <person name="Gautier V."/>
            <person name="Ament-Velasquez S.L."/>
            <person name="Kruys A."/>
            <person name="Hutchinson M.I."/>
            <person name="Powell A.J."/>
            <person name="Barry K."/>
            <person name="Miller A.N."/>
            <person name="Grigoriev I.V."/>
            <person name="Debuchy R."/>
            <person name="Gladieux P."/>
            <person name="Thoren M.H."/>
            <person name="Johannesson H."/>
        </authorList>
    </citation>
    <scope>NUCLEOTIDE SEQUENCE</scope>
    <source>
        <strain evidence="2">CBS 560.94</strain>
    </source>
</reference>
<dbReference type="EMBL" id="JAUEPP010000001">
    <property type="protein sequence ID" value="KAK3355671.1"/>
    <property type="molecule type" value="Genomic_DNA"/>
</dbReference>
<evidence type="ECO:0000313" key="2">
    <source>
        <dbReference type="EMBL" id="KAK3355671.1"/>
    </source>
</evidence>
<feature type="compositionally biased region" description="Low complexity" evidence="1">
    <location>
        <begin position="391"/>
        <end position="403"/>
    </location>
</feature>
<gene>
    <name evidence="2" type="ORF">B0H65DRAFT_54948</name>
</gene>
<proteinExistence type="predicted"/>
<dbReference type="RefSeq" id="XP_062687049.1">
    <property type="nucleotide sequence ID" value="XM_062829660.1"/>
</dbReference>
<feature type="compositionally biased region" description="Basic and acidic residues" evidence="1">
    <location>
        <begin position="425"/>
        <end position="437"/>
    </location>
</feature>
<feature type="compositionally biased region" description="Basic and acidic residues" evidence="1">
    <location>
        <begin position="84"/>
        <end position="117"/>
    </location>
</feature>
<feature type="region of interest" description="Disordered" evidence="1">
    <location>
        <begin position="298"/>
        <end position="464"/>
    </location>
</feature>
<comment type="caution">
    <text evidence="2">The sequence shown here is derived from an EMBL/GenBank/DDBJ whole genome shotgun (WGS) entry which is preliminary data.</text>
</comment>
<feature type="compositionally biased region" description="Basic residues" evidence="1">
    <location>
        <begin position="52"/>
        <end position="71"/>
    </location>
</feature>
<evidence type="ECO:0000256" key="1">
    <source>
        <dbReference type="SAM" id="MobiDB-lite"/>
    </source>
</evidence>
<dbReference type="GeneID" id="87866814"/>
<feature type="compositionally biased region" description="Polar residues" evidence="1">
    <location>
        <begin position="72"/>
        <end position="82"/>
    </location>
</feature>
<protein>
    <submittedName>
        <fullName evidence="2">Uncharacterized protein</fullName>
    </submittedName>
</protein>
<reference evidence="2" key="1">
    <citation type="journal article" date="2023" name="Mol. Phylogenet. Evol.">
        <title>Genome-scale phylogeny and comparative genomics of the fungal order Sordariales.</title>
        <authorList>
            <person name="Hensen N."/>
            <person name="Bonometti L."/>
            <person name="Westerberg I."/>
            <person name="Brannstrom I.O."/>
            <person name="Guillou S."/>
            <person name="Cros-Aarteil S."/>
            <person name="Calhoun S."/>
            <person name="Haridas S."/>
            <person name="Kuo A."/>
            <person name="Mondo S."/>
            <person name="Pangilinan J."/>
            <person name="Riley R."/>
            <person name="LaButti K."/>
            <person name="Andreopoulos B."/>
            <person name="Lipzen A."/>
            <person name="Chen C."/>
            <person name="Yan M."/>
            <person name="Daum C."/>
            <person name="Ng V."/>
            <person name="Clum A."/>
            <person name="Steindorff A."/>
            <person name="Ohm R.A."/>
            <person name="Martin F."/>
            <person name="Silar P."/>
            <person name="Natvig D.O."/>
            <person name="Lalanne C."/>
            <person name="Gautier V."/>
            <person name="Ament-Velasquez S.L."/>
            <person name="Kruys A."/>
            <person name="Hutchinson M.I."/>
            <person name="Powell A.J."/>
            <person name="Barry K."/>
            <person name="Miller A.N."/>
            <person name="Grigoriev I.V."/>
            <person name="Debuchy R."/>
            <person name="Gladieux P."/>
            <person name="Hiltunen Thoren M."/>
            <person name="Johannesson H."/>
        </authorList>
    </citation>
    <scope>NUCLEOTIDE SEQUENCE</scope>
    <source>
        <strain evidence="2">CBS 560.94</strain>
    </source>
</reference>
<feature type="compositionally biased region" description="Polar residues" evidence="1">
    <location>
        <begin position="450"/>
        <end position="464"/>
    </location>
</feature>
<feature type="region of interest" description="Disordered" evidence="1">
    <location>
        <begin position="1"/>
        <end position="214"/>
    </location>
</feature>